<dbReference type="Pfam" id="PF18970">
    <property type="entry name" value="DUF5709"/>
    <property type="match status" value="1"/>
</dbReference>
<dbReference type="AlphaFoldDB" id="A0A941ELC9"/>
<gene>
    <name evidence="3" type="ORF">KDL01_05265</name>
</gene>
<feature type="region of interest" description="Disordered" evidence="1">
    <location>
        <begin position="61"/>
        <end position="101"/>
    </location>
</feature>
<dbReference type="InterPro" id="IPR043763">
    <property type="entry name" value="DUF5709"/>
</dbReference>
<evidence type="ECO:0000313" key="4">
    <source>
        <dbReference type="Proteomes" id="UP000675781"/>
    </source>
</evidence>
<evidence type="ECO:0000256" key="1">
    <source>
        <dbReference type="SAM" id="MobiDB-lite"/>
    </source>
</evidence>
<feature type="region of interest" description="Disordered" evidence="1">
    <location>
        <begin position="1"/>
        <end position="40"/>
    </location>
</feature>
<sequence>MSDAEEQEGYPAEDDGVLDPSDSLETDDLDYDPLDTGIIPADRYRSMSLVGLTASEVAQGGETLDQQLAQEEPDIDPATLDDRWLGGPGPRAGRLTDGDGEELTAVDVGVDGGAAGAEEAAVHLTTPDQDEAAQLSDADENESLEDAIRASAADDSRDAAHRDLDR</sequence>
<evidence type="ECO:0000313" key="3">
    <source>
        <dbReference type="EMBL" id="MBR7832657.1"/>
    </source>
</evidence>
<protein>
    <recommendedName>
        <fullName evidence="2">DUF5709 domain-containing protein</fullName>
    </recommendedName>
</protein>
<evidence type="ECO:0000259" key="2">
    <source>
        <dbReference type="Pfam" id="PF18970"/>
    </source>
</evidence>
<reference evidence="3" key="1">
    <citation type="submission" date="2021-04" db="EMBL/GenBank/DDBJ databases">
        <title>Genome based classification of Actinospica acidithermotolerans sp. nov., an actinobacterium isolated from an Indonesian hot spring.</title>
        <authorList>
            <person name="Kusuma A.B."/>
            <person name="Putra K.E."/>
            <person name="Nafisah S."/>
            <person name="Loh J."/>
            <person name="Nouioui I."/>
            <person name="Goodfellow M."/>
        </authorList>
    </citation>
    <scope>NUCLEOTIDE SEQUENCE</scope>
    <source>
        <strain evidence="3">CSCA 57</strain>
    </source>
</reference>
<keyword evidence="4" id="KW-1185">Reference proteome</keyword>
<dbReference type="RefSeq" id="WP_212527181.1">
    <property type="nucleotide sequence ID" value="NZ_JAGSOG010000014.1"/>
</dbReference>
<proteinExistence type="predicted"/>
<feature type="compositionally biased region" description="Basic and acidic residues" evidence="1">
    <location>
        <begin position="146"/>
        <end position="166"/>
    </location>
</feature>
<dbReference type="Proteomes" id="UP000675781">
    <property type="component" value="Unassembled WGS sequence"/>
</dbReference>
<feature type="region of interest" description="Disordered" evidence="1">
    <location>
        <begin position="124"/>
        <end position="166"/>
    </location>
</feature>
<dbReference type="EMBL" id="JAGSOG010000014">
    <property type="protein sequence ID" value="MBR7832657.1"/>
    <property type="molecule type" value="Genomic_DNA"/>
</dbReference>
<comment type="caution">
    <text evidence="3">The sequence shown here is derived from an EMBL/GenBank/DDBJ whole genome shotgun (WGS) entry which is preliminary data.</text>
</comment>
<feature type="domain" description="DUF5709" evidence="2">
    <location>
        <begin position="89"/>
        <end position="125"/>
    </location>
</feature>
<feature type="compositionally biased region" description="Acidic residues" evidence="1">
    <location>
        <begin position="1"/>
        <end position="33"/>
    </location>
</feature>
<name>A0A941ELC9_9ACTN</name>
<organism evidence="3 4">
    <name type="scientific">Actinospica durhamensis</name>
    <dbReference type="NCBI Taxonomy" id="1508375"/>
    <lineage>
        <taxon>Bacteria</taxon>
        <taxon>Bacillati</taxon>
        <taxon>Actinomycetota</taxon>
        <taxon>Actinomycetes</taxon>
        <taxon>Catenulisporales</taxon>
        <taxon>Actinospicaceae</taxon>
        <taxon>Actinospica</taxon>
    </lineage>
</organism>
<accession>A0A941ELC9</accession>